<dbReference type="GO" id="GO:0003676">
    <property type="term" value="F:nucleic acid binding"/>
    <property type="evidence" value="ECO:0007669"/>
    <property type="project" value="InterPro"/>
</dbReference>
<evidence type="ECO:0000313" key="2">
    <source>
        <dbReference type="EMBL" id="TGN14142.1"/>
    </source>
</evidence>
<evidence type="ECO:0000259" key="1">
    <source>
        <dbReference type="PROSITE" id="PS50994"/>
    </source>
</evidence>
<reference evidence="2" key="1">
    <citation type="journal article" date="2019" name="PLoS Negl. Trop. Dis.">
        <title>Revisiting the worldwide diversity of Leptospira species in the environment.</title>
        <authorList>
            <person name="Vincent A.T."/>
            <person name="Schiettekatte O."/>
            <person name="Bourhy P."/>
            <person name="Veyrier F.J."/>
            <person name="Picardeau M."/>
        </authorList>
    </citation>
    <scope>NUCLEOTIDE SEQUENCE [LARGE SCALE GENOMIC DNA]</scope>
    <source>
        <strain evidence="2">201400974</strain>
    </source>
</reference>
<dbReference type="EMBL" id="RQHV01000014">
    <property type="protein sequence ID" value="TGN14142.1"/>
    <property type="molecule type" value="Genomic_DNA"/>
</dbReference>
<dbReference type="SUPFAM" id="SSF53098">
    <property type="entry name" value="Ribonuclease H-like"/>
    <property type="match status" value="1"/>
</dbReference>
<dbReference type="PANTHER" id="PTHR46889:SF5">
    <property type="entry name" value="INTEGRASE PROTEIN"/>
    <property type="match status" value="1"/>
</dbReference>
<proteinExistence type="predicted"/>
<dbReference type="GO" id="GO:0015074">
    <property type="term" value="P:DNA integration"/>
    <property type="evidence" value="ECO:0007669"/>
    <property type="project" value="InterPro"/>
</dbReference>
<dbReference type="OrthoDB" id="370277at2"/>
<dbReference type="PANTHER" id="PTHR46889">
    <property type="entry name" value="TRANSPOSASE INSF FOR INSERTION SEQUENCE IS3B-RELATED"/>
    <property type="match status" value="1"/>
</dbReference>
<dbReference type="Pfam" id="PF13683">
    <property type="entry name" value="rve_3"/>
    <property type="match status" value="1"/>
</dbReference>
<dbReference type="InterPro" id="IPR050900">
    <property type="entry name" value="Transposase_IS3/IS150/IS904"/>
</dbReference>
<comment type="caution">
    <text evidence="2">The sequence shown here is derived from an EMBL/GenBank/DDBJ whole genome shotgun (WGS) entry which is preliminary data.</text>
</comment>
<accession>A0A4R9LU49</accession>
<dbReference type="InterPro" id="IPR012337">
    <property type="entry name" value="RNaseH-like_sf"/>
</dbReference>
<dbReference type="RefSeq" id="WP_135762885.1">
    <property type="nucleotide sequence ID" value="NZ_RQHV01000014.1"/>
</dbReference>
<name>A0A4R9LU49_9LEPT</name>
<dbReference type="PROSITE" id="PS50994">
    <property type="entry name" value="INTEGRASE"/>
    <property type="match status" value="1"/>
</dbReference>
<dbReference type="InterPro" id="IPR001584">
    <property type="entry name" value="Integrase_cat-core"/>
</dbReference>
<protein>
    <submittedName>
        <fullName evidence="2">Transposase</fullName>
    </submittedName>
</protein>
<keyword evidence="3" id="KW-1185">Reference proteome</keyword>
<organism evidence="2 3">
    <name type="scientific">Leptospira ilyithenensis</name>
    <dbReference type="NCBI Taxonomy" id="2484901"/>
    <lineage>
        <taxon>Bacteria</taxon>
        <taxon>Pseudomonadati</taxon>
        <taxon>Spirochaetota</taxon>
        <taxon>Spirochaetia</taxon>
        <taxon>Leptospirales</taxon>
        <taxon>Leptospiraceae</taxon>
        <taxon>Leptospira</taxon>
    </lineage>
</organism>
<gene>
    <name evidence="2" type="ORF">EHS11_02735</name>
</gene>
<sequence>MLIHSLLICFSLLLFHLISCLRYKELILENLILKTQLAAYKRKYKVFPTTPWERCKLVMLSYLGPNWKSSLILVTPDTLISWRKKKWKLFWNLLSSSKKLGRPMIQWDLIKLTRRIAKQNPIWGATKIHGTMIKLGFIISEKSVSKYMKTLQRSPNTRKRLAWKNFYALHADSMIVSDLFTVFSYNFREIYKVIFFMDLETRQILHFDITAKTSTRWVRKVIKVALRKKDPKNISYVLTDNDTLFGKRFSRYLERLGIKHKKTAVRSPWQNGYAERFVKTCKEEFLDYFIPLNEYHLRVRLEEFMQFYNHNRTHLALQKDTPVSSPILHKPRDGNYKLHSQPVLGGLYHTYSWKKAA</sequence>
<evidence type="ECO:0000313" key="3">
    <source>
        <dbReference type="Proteomes" id="UP000298264"/>
    </source>
</evidence>
<feature type="domain" description="Integrase catalytic" evidence="1">
    <location>
        <begin position="151"/>
        <end position="330"/>
    </location>
</feature>
<dbReference type="InterPro" id="IPR036397">
    <property type="entry name" value="RNaseH_sf"/>
</dbReference>
<dbReference type="Proteomes" id="UP000298264">
    <property type="component" value="Unassembled WGS sequence"/>
</dbReference>
<dbReference type="Gene3D" id="3.30.420.10">
    <property type="entry name" value="Ribonuclease H-like superfamily/Ribonuclease H"/>
    <property type="match status" value="1"/>
</dbReference>
<dbReference type="AlphaFoldDB" id="A0A4R9LU49"/>